<name>A0A2N4UV29_9GAMM</name>
<accession>A0A2N4UV29</accession>
<keyword evidence="3" id="KW-1185">Reference proteome</keyword>
<dbReference type="InterPro" id="IPR001173">
    <property type="entry name" value="Glyco_trans_2-like"/>
</dbReference>
<evidence type="ECO:0000313" key="3">
    <source>
        <dbReference type="Proteomes" id="UP000234420"/>
    </source>
</evidence>
<dbReference type="SUPFAM" id="SSF53448">
    <property type="entry name" value="Nucleotide-diphospho-sugar transferases"/>
    <property type="match status" value="1"/>
</dbReference>
<organism evidence="2 3">
    <name type="scientific">Photobacterium carnosum</name>
    <dbReference type="NCBI Taxonomy" id="2023717"/>
    <lineage>
        <taxon>Bacteria</taxon>
        <taxon>Pseudomonadati</taxon>
        <taxon>Pseudomonadota</taxon>
        <taxon>Gammaproteobacteria</taxon>
        <taxon>Vibrionales</taxon>
        <taxon>Vibrionaceae</taxon>
        <taxon>Photobacterium</taxon>
    </lineage>
</organism>
<reference evidence="2 3" key="1">
    <citation type="journal article" date="2018" name="Syst. Appl. Microbiol.">
        <title>Photobacterium carnosum sp. nov., isolated from spoiled modified atmosphere packaged poultry meat.</title>
        <authorList>
            <person name="Hilgarth M."/>
            <person name="Fuertes S."/>
            <person name="Ehrmann M."/>
            <person name="Vogel R.F."/>
        </authorList>
    </citation>
    <scope>NUCLEOTIDE SEQUENCE [LARGE SCALE GENOMIC DNA]</scope>
    <source>
        <strain evidence="2 3">TMW 2.2021</strain>
    </source>
</reference>
<dbReference type="AlphaFoldDB" id="A0A2N4UV29"/>
<dbReference type="Proteomes" id="UP000234420">
    <property type="component" value="Unassembled WGS sequence"/>
</dbReference>
<dbReference type="PANTHER" id="PTHR22916">
    <property type="entry name" value="GLYCOSYLTRANSFERASE"/>
    <property type="match status" value="1"/>
</dbReference>
<sequence length="356" mass="41683">MTYPMIFMLMNWWRNMASSNAPFFSIVIPIYNVEEYLCDSLKSVLLQSFSNFEVLMINDGSKDNSVNICKQFIEKDDRFRLIEQENRGLSGARNTGIRHAKGTFIAFLDGDDLWHKDKLKAHYYLHQLNSDVSMSYSQSKLINMDNESINLQQTPKINNITISDLYCRNPIGNGSSAVIKTVVLKKIGFYCQKHHSDMQFFDESLTQSEDVECWMRLFTITNLKMKGLAYPLTVYRINIQGLSSDYKKQLLNWLKMNTKVRNYNPNLIKQYRHKALAYQLRYISRWAIIKNKKKESICYIFKAIRIYPNILIEEPTRTIVTLGSSLLLIILPKTVFHRLFTFAQQKLGRYLQSQSH</sequence>
<evidence type="ECO:0000259" key="1">
    <source>
        <dbReference type="Pfam" id="PF00535"/>
    </source>
</evidence>
<dbReference type="Gene3D" id="3.90.550.10">
    <property type="entry name" value="Spore Coat Polysaccharide Biosynthesis Protein SpsA, Chain A"/>
    <property type="match status" value="1"/>
</dbReference>
<feature type="domain" description="Glycosyltransferase 2-like" evidence="1">
    <location>
        <begin position="25"/>
        <end position="152"/>
    </location>
</feature>
<dbReference type="PANTHER" id="PTHR22916:SF3">
    <property type="entry name" value="UDP-GLCNAC:BETAGAL BETA-1,3-N-ACETYLGLUCOSAMINYLTRANSFERASE-LIKE PROTEIN 1"/>
    <property type="match status" value="1"/>
</dbReference>
<dbReference type="CDD" id="cd00761">
    <property type="entry name" value="Glyco_tranf_GTA_type"/>
    <property type="match status" value="1"/>
</dbReference>
<gene>
    <name evidence="2" type="ORF">CIK00_05500</name>
</gene>
<comment type="caution">
    <text evidence="2">The sequence shown here is derived from an EMBL/GenBank/DDBJ whole genome shotgun (WGS) entry which is preliminary data.</text>
</comment>
<proteinExistence type="predicted"/>
<dbReference type="InterPro" id="IPR029044">
    <property type="entry name" value="Nucleotide-diphossugar_trans"/>
</dbReference>
<protein>
    <recommendedName>
        <fullName evidence="1">Glycosyltransferase 2-like domain-containing protein</fullName>
    </recommendedName>
</protein>
<dbReference type="Pfam" id="PF00535">
    <property type="entry name" value="Glycos_transf_2"/>
    <property type="match status" value="1"/>
</dbReference>
<dbReference type="GO" id="GO:0016758">
    <property type="term" value="F:hexosyltransferase activity"/>
    <property type="evidence" value="ECO:0007669"/>
    <property type="project" value="UniProtKB-ARBA"/>
</dbReference>
<dbReference type="EMBL" id="NPIB01000004">
    <property type="protein sequence ID" value="PLC58845.1"/>
    <property type="molecule type" value="Genomic_DNA"/>
</dbReference>
<evidence type="ECO:0000313" key="2">
    <source>
        <dbReference type="EMBL" id="PLC58845.1"/>
    </source>
</evidence>